<feature type="domain" description="HTH tetR-type" evidence="3">
    <location>
        <begin position="13"/>
        <end position="73"/>
    </location>
</feature>
<dbReference type="PANTHER" id="PTHR30055">
    <property type="entry name" value="HTH-TYPE TRANSCRIPTIONAL REGULATOR RUTR"/>
    <property type="match status" value="1"/>
</dbReference>
<evidence type="ECO:0000256" key="1">
    <source>
        <dbReference type="ARBA" id="ARBA00023125"/>
    </source>
</evidence>
<proteinExistence type="predicted"/>
<dbReference type="RefSeq" id="WP_070319268.1">
    <property type="nucleotide sequence ID" value="NZ_CP194061.1"/>
</dbReference>
<dbReference type="EMBL" id="JAUSVM010000001">
    <property type="protein sequence ID" value="MDQ0424155.1"/>
    <property type="molecule type" value="Genomic_DNA"/>
</dbReference>
<evidence type="ECO:0000313" key="4">
    <source>
        <dbReference type="EMBL" id="MDQ0424155.1"/>
    </source>
</evidence>
<evidence type="ECO:0000259" key="3">
    <source>
        <dbReference type="PROSITE" id="PS50977"/>
    </source>
</evidence>
<reference evidence="4 5" key="1">
    <citation type="submission" date="2023-07" db="EMBL/GenBank/DDBJ databases">
        <title>Sequencing the genomes of 1000 actinobacteria strains.</title>
        <authorList>
            <person name="Klenk H.-P."/>
        </authorList>
    </citation>
    <scope>NUCLEOTIDE SEQUENCE [LARGE SCALE GENOMIC DNA]</scope>
    <source>
        <strain evidence="4 5">DSM 14785</strain>
    </source>
</reference>
<keyword evidence="1 2" id="KW-0238">DNA-binding</keyword>
<dbReference type="InterPro" id="IPR001647">
    <property type="entry name" value="HTH_TetR"/>
</dbReference>
<gene>
    <name evidence="4" type="ORF">JO380_000536</name>
</gene>
<dbReference type="Pfam" id="PF00440">
    <property type="entry name" value="TetR_N"/>
    <property type="match status" value="1"/>
</dbReference>
<dbReference type="InterPro" id="IPR009057">
    <property type="entry name" value="Homeodomain-like_sf"/>
</dbReference>
<dbReference type="Proteomes" id="UP001240250">
    <property type="component" value="Unassembled WGS sequence"/>
</dbReference>
<protein>
    <submittedName>
        <fullName evidence="4">AcrR family transcriptional regulator</fullName>
    </submittedName>
</protein>
<dbReference type="PROSITE" id="PS50977">
    <property type="entry name" value="HTH_TETR_2"/>
    <property type="match status" value="1"/>
</dbReference>
<dbReference type="SUPFAM" id="SSF46689">
    <property type="entry name" value="Homeodomain-like"/>
    <property type="match status" value="1"/>
</dbReference>
<dbReference type="InterPro" id="IPR050109">
    <property type="entry name" value="HTH-type_TetR-like_transc_reg"/>
</dbReference>
<feature type="DNA-binding region" description="H-T-H motif" evidence="2">
    <location>
        <begin position="36"/>
        <end position="55"/>
    </location>
</feature>
<sequence length="208" mass="22870">MSTEQRRVVKAPDVRRDEIVRAARELFADQGVRSTTFQHVADRVGVTRGLVYHYVGDMETLVGLVIDACIDDFVADLRAWDAARRPGDVDGAVVECVALFRRHVPTRRRGDGSSPRTATPLPRFDDAALSVQFLDRAVEALVDTLEVTTIPAYAARHTIEIAHVRATFVVLVHGLIALVRSQPDTPDDVLATLVRQTLRLAPNDPAAS</sequence>
<keyword evidence="5" id="KW-1185">Reference proteome</keyword>
<comment type="caution">
    <text evidence="4">The sequence shown here is derived from an EMBL/GenBank/DDBJ whole genome shotgun (WGS) entry which is preliminary data.</text>
</comment>
<evidence type="ECO:0000313" key="5">
    <source>
        <dbReference type="Proteomes" id="UP001240250"/>
    </source>
</evidence>
<evidence type="ECO:0000256" key="2">
    <source>
        <dbReference type="PROSITE-ProRule" id="PRU00335"/>
    </source>
</evidence>
<dbReference type="Gene3D" id="1.10.357.10">
    <property type="entry name" value="Tetracycline Repressor, domain 2"/>
    <property type="match status" value="1"/>
</dbReference>
<name>A0ABU0GFM3_9CELL</name>
<dbReference type="PRINTS" id="PR00455">
    <property type="entry name" value="HTHTETR"/>
</dbReference>
<dbReference type="PANTHER" id="PTHR30055:SF226">
    <property type="entry name" value="HTH-TYPE TRANSCRIPTIONAL REGULATOR PKSA"/>
    <property type="match status" value="1"/>
</dbReference>
<organism evidence="4 5">
    <name type="scientific">Cellulomonas iranensis</name>
    <dbReference type="NCBI Taxonomy" id="76862"/>
    <lineage>
        <taxon>Bacteria</taxon>
        <taxon>Bacillati</taxon>
        <taxon>Actinomycetota</taxon>
        <taxon>Actinomycetes</taxon>
        <taxon>Micrococcales</taxon>
        <taxon>Cellulomonadaceae</taxon>
        <taxon>Cellulomonas</taxon>
    </lineage>
</organism>
<accession>A0ABU0GFM3</accession>